<reference evidence="2" key="1">
    <citation type="submission" date="2023-03" db="EMBL/GenBank/DDBJ databases">
        <title>Bacterial isolates from washroom surfaces on a university campus.</title>
        <authorList>
            <person name="Holman D.B."/>
            <person name="Gzyl K.E."/>
            <person name="Taheri A.E."/>
        </authorList>
    </citation>
    <scope>NUCLEOTIDE SEQUENCE</scope>
    <source>
        <strain evidence="2">RD03</strain>
    </source>
</reference>
<dbReference type="RefSeq" id="WP_280616697.1">
    <property type="nucleotide sequence ID" value="NZ_JAROYP010000005.1"/>
</dbReference>
<proteinExistence type="predicted"/>
<dbReference type="AlphaFoldDB" id="A0AAW6STH9"/>
<evidence type="ECO:0000313" key="3">
    <source>
        <dbReference type="Proteomes" id="UP001159179"/>
    </source>
</evidence>
<evidence type="ECO:0000259" key="1">
    <source>
        <dbReference type="Pfam" id="PF09643"/>
    </source>
</evidence>
<dbReference type="EMBL" id="JAROYP010000005">
    <property type="protein sequence ID" value="MDH5161488.1"/>
    <property type="molecule type" value="Genomic_DNA"/>
</dbReference>
<dbReference type="InterPro" id="IPR023385">
    <property type="entry name" value="YopX-like_C"/>
</dbReference>
<dbReference type="InterPro" id="IPR019096">
    <property type="entry name" value="YopX_protein"/>
</dbReference>
<dbReference type="Pfam" id="PF09643">
    <property type="entry name" value="YopX"/>
    <property type="match status" value="1"/>
</dbReference>
<accession>A0AAW6STH9</accession>
<dbReference type="InterPro" id="IPR010024">
    <property type="entry name" value="CHP16711"/>
</dbReference>
<dbReference type="SUPFAM" id="SSF159006">
    <property type="entry name" value="YopX-like"/>
    <property type="match status" value="1"/>
</dbReference>
<name>A0AAW6STH9_9BACI</name>
<gene>
    <name evidence="2" type="ORF">P5X88_11095</name>
</gene>
<dbReference type="Proteomes" id="UP001159179">
    <property type="component" value="Unassembled WGS sequence"/>
</dbReference>
<dbReference type="Gene3D" id="2.30.30.290">
    <property type="entry name" value="YopX-like domains"/>
    <property type="match status" value="1"/>
</dbReference>
<sequence>MREIKFRVWDRDFEKMRICGDDQHDSMIFVWNQACYFNQQNGCGSSPDGKGTYHLMQYTGLKDKNGKEIYEEDILKARKSISDETEVYFRVKYTGAAFALVHPEYHNTIYMEVMPWYVRETAEIIGNIYENPFLLEESK</sequence>
<protein>
    <submittedName>
        <fullName evidence="2">YopX family protein</fullName>
    </submittedName>
</protein>
<evidence type="ECO:0000313" key="2">
    <source>
        <dbReference type="EMBL" id="MDH5161488.1"/>
    </source>
</evidence>
<feature type="domain" description="YopX protein" evidence="1">
    <location>
        <begin position="5"/>
        <end position="136"/>
    </location>
</feature>
<dbReference type="NCBIfam" id="TIGR01671">
    <property type="entry name" value="phage_TIGR01671"/>
    <property type="match status" value="1"/>
</dbReference>
<organism evidence="2 3">
    <name type="scientific">Heyndrickxia oleronia</name>
    <dbReference type="NCBI Taxonomy" id="38875"/>
    <lineage>
        <taxon>Bacteria</taxon>
        <taxon>Bacillati</taxon>
        <taxon>Bacillota</taxon>
        <taxon>Bacilli</taxon>
        <taxon>Bacillales</taxon>
        <taxon>Bacillaceae</taxon>
        <taxon>Heyndrickxia</taxon>
    </lineage>
</organism>
<comment type="caution">
    <text evidence="2">The sequence shown here is derived from an EMBL/GenBank/DDBJ whole genome shotgun (WGS) entry which is preliminary data.</text>
</comment>